<dbReference type="EMBL" id="CP003350">
    <property type="protein sequence ID" value="AFC86747.1"/>
    <property type="molecule type" value="Genomic_DNA"/>
</dbReference>
<evidence type="ECO:0000256" key="2">
    <source>
        <dbReference type="ARBA" id="ARBA00006679"/>
    </source>
</evidence>
<dbReference type="Proteomes" id="UP000005234">
    <property type="component" value="Chromosome"/>
</dbReference>
<dbReference type="Pfam" id="PF07681">
    <property type="entry name" value="DoxX"/>
    <property type="match status" value="1"/>
</dbReference>
<evidence type="ECO:0000313" key="9">
    <source>
        <dbReference type="Proteomes" id="UP000005234"/>
    </source>
</evidence>
<evidence type="ECO:0000313" key="8">
    <source>
        <dbReference type="EMBL" id="AFC86747.1"/>
    </source>
</evidence>
<sequence length="140" mass="14687">MHTSRLASAAALIGRIALASLFLVSGFGKLAAPAATKAYIISAGLPLPDLSYLAAVMVEVGFGIALVLGFKTRPVAAVMALFTLATALAFHTDFSDQNQFINFLKNVSITGGLLQVMAFGAGAWSLDALRRYPRVRTSLA</sequence>
<dbReference type="GO" id="GO:0005886">
    <property type="term" value="C:plasma membrane"/>
    <property type="evidence" value="ECO:0007669"/>
    <property type="project" value="UniProtKB-SubCell"/>
</dbReference>
<evidence type="ECO:0000256" key="1">
    <source>
        <dbReference type="ARBA" id="ARBA00004651"/>
    </source>
</evidence>
<dbReference type="STRING" id="767434.Fraau_2381"/>
<evidence type="ECO:0000256" key="6">
    <source>
        <dbReference type="ARBA" id="ARBA00023136"/>
    </source>
</evidence>
<comment type="subcellular location">
    <subcellularLocation>
        <location evidence="1">Cell membrane</location>
        <topology evidence="1">Multi-pass membrane protein</topology>
    </subcellularLocation>
</comment>
<dbReference type="OrthoDB" id="9792760at2"/>
<dbReference type="PANTHER" id="PTHR33452">
    <property type="entry name" value="OXIDOREDUCTASE CATD-RELATED"/>
    <property type="match status" value="1"/>
</dbReference>
<evidence type="ECO:0000256" key="4">
    <source>
        <dbReference type="ARBA" id="ARBA00022692"/>
    </source>
</evidence>
<comment type="similarity">
    <text evidence="2">Belongs to the DoxX family.</text>
</comment>
<protein>
    <submittedName>
        <fullName evidence="8">Putative membrane protein</fullName>
    </submittedName>
</protein>
<dbReference type="HOGENOM" id="CLU_058421_8_3_6"/>
<dbReference type="PANTHER" id="PTHR33452:SF1">
    <property type="entry name" value="INNER MEMBRANE PROTEIN YPHA-RELATED"/>
    <property type="match status" value="1"/>
</dbReference>
<dbReference type="InterPro" id="IPR032808">
    <property type="entry name" value="DoxX"/>
</dbReference>
<name>H8L604_FRAAD</name>
<dbReference type="KEGG" id="fau:Fraau_2381"/>
<feature type="transmembrane region" description="Helical" evidence="7">
    <location>
        <begin position="50"/>
        <end position="68"/>
    </location>
</feature>
<dbReference type="eggNOG" id="COG2259">
    <property type="taxonomic scope" value="Bacteria"/>
</dbReference>
<keyword evidence="6 7" id="KW-0472">Membrane</keyword>
<proteinExistence type="inferred from homology"/>
<reference evidence="8" key="1">
    <citation type="submission" date="2012-02" db="EMBL/GenBank/DDBJ databases">
        <title>The complete genome of Frateuria aurantia DSM 6220.</title>
        <authorList>
            <consortium name="US DOE Joint Genome Institute (JGI-PGF)"/>
            <person name="Lucas S."/>
            <person name="Copeland A."/>
            <person name="Lapidus A."/>
            <person name="Glavina del Rio T."/>
            <person name="Dalin E."/>
            <person name="Tice H."/>
            <person name="Bruce D."/>
            <person name="Goodwin L."/>
            <person name="Pitluck S."/>
            <person name="Peters L."/>
            <person name="Ovchinnikova G."/>
            <person name="Teshima H."/>
            <person name="Kyrpides N."/>
            <person name="Mavromatis K."/>
            <person name="Ivanova N."/>
            <person name="Brettin T."/>
            <person name="Detter J.C."/>
            <person name="Han C."/>
            <person name="Larimer F."/>
            <person name="Land M."/>
            <person name="Hauser L."/>
            <person name="Markowitz V."/>
            <person name="Cheng J.-F."/>
            <person name="Hugenholtz P."/>
            <person name="Woyke T."/>
            <person name="Wu D."/>
            <person name="Brambilla E."/>
            <person name="Klenk H.-P."/>
            <person name="Eisen J.A."/>
        </authorList>
    </citation>
    <scope>NUCLEOTIDE SEQUENCE</scope>
    <source>
        <strain evidence="8">DSM 6220</strain>
    </source>
</reference>
<feature type="transmembrane region" description="Helical" evidence="7">
    <location>
        <begin position="103"/>
        <end position="126"/>
    </location>
</feature>
<keyword evidence="9" id="KW-1185">Reference proteome</keyword>
<keyword evidence="5 7" id="KW-1133">Transmembrane helix</keyword>
<organism evidence="8 9">
    <name type="scientific">Frateuria aurantia (strain ATCC 33424 / DSM 6220 / KCTC 2777 / LMG 1558 / NBRC 3245 / NCIMB 13370)</name>
    <name type="common">Acetobacter aurantius</name>
    <dbReference type="NCBI Taxonomy" id="767434"/>
    <lineage>
        <taxon>Bacteria</taxon>
        <taxon>Pseudomonadati</taxon>
        <taxon>Pseudomonadota</taxon>
        <taxon>Gammaproteobacteria</taxon>
        <taxon>Lysobacterales</taxon>
        <taxon>Rhodanobacteraceae</taxon>
        <taxon>Frateuria</taxon>
    </lineage>
</organism>
<gene>
    <name evidence="8" type="ordered locus">Fraau_2381</name>
</gene>
<accession>H8L604</accession>
<keyword evidence="4 7" id="KW-0812">Transmembrane</keyword>
<evidence type="ECO:0000256" key="3">
    <source>
        <dbReference type="ARBA" id="ARBA00022475"/>
    </source>
</evidence>
<feature type="transmembrane region" description="Helical" evidence="7">
    <location>
        <begin position="75"/>
        <end position="91"/>
    </location>
</feature>
<dbReference type="AlphaFoldDB" id="H8L604"/>
<dbReference type="InterPro" id="IPR051907">
    <property type="entry name" value="DoxX-like_oxidoreductase"/>
</dbReference>
<evidence type="ECO:0000256" key="5">
    <source>
        <dbReference type="ARBA" id="ARBA00022989"/>
    </source>
</evidence>
<evidence type="ECO:0000256" key="7">
    <source>
        <dbReference type="SAM" id="Phobius"/>
    </source>
</evidence>
<keyword evidence="3" id="KW-1003">Cell membrane</keyword>
<dbReference type="RefSeq" id="WP_014403750.1">
    <property type="nucleotide sequence ID" value="NC_017033.1"/>
</dbReference>